<dbReference type="Proteomes" id="UP000694565">
    <property type="component" value="Unplaced"/>
</dbReference>
<reference evidence="2" key="1">
    <citation type="submission" date="2025-08" db="UniProtKB">
        <authorList>
            <consortium name="Ensembl"/>
        </authorList>
    </citation>
    <scope>IDENTIFICATION</scope>
</reference>
<reference evidence="2" key="2">
    <citation type="submission" date="2025-09" db="UniProtKB">
        <authorList>
            <consortium name="Ensembl"/>
        </authorList>
    </citation>
    <scope>IDENTIFICATION</scope>
</reference>
<keyword evidence="1" id="KW-0175">Coiled coil</keyword>
<feature type="coiled-coil region" evidence="1">
    <location>
        <begin position="46"/>
        <end position="87"/>
    </location>
</feature>
<protein>
    <submittedName>
        <fullName evidence="2">Uncharacterized protein</fullName>
    </submittedName>
</protein>
<evidence type="ECO:0000313" key="2">
    <source>
        <dbReference type="Ensembl" id="ENSCLMP00005007473.1"/>
    </source>
</evidence>
<keyword evidence="3" id="KW-1185">Reference proteome</keyword>
<accession>A0A8C2WR56</accession>
<proteinExistence type="predicted"/>
<organism evidence="2 3">
    <name type="scientific">Cyclopterus lumpus</name>
    <name type="common">Lumpsucker</name>
    <dbReference type="NCBI Taxonomy" id="8103"/>
    <lineage>
        <taxon>Eukaryota</taxon>
        <taxon>Metazoa</taxon>
        <taxon>Chordata</taxon>
        <taxon>Craniata</taxon>
        <taxon>Vertebrata</taxon>
        <taxon>Euteleostomi</taxon>
        <taxon>Actinopterygii</taxon>
        <taxon>Neopterygii</taxon>
        <taxon>Teleostei</taxon>
        <taxon>Neoteleostei</taxon>
        <taxon>Acanthomorphata</taxon>
        <taxon>Eupercaria</taxon>
        <taxon>Perciformes</taxon>
        <taxon>Cottioidei</taxon>
        <taxon>Cottales</taxon>
        <taxon>Cyclopteridae</taxon>
        <taxon>Cyclopterus</taxon>
    </lineage>
</organism>
<sequence length="144" mass="16674">RKKICLCFIMGADGQMCGLARSLRVLLTNVENFTLDTERQLHIQSNKDWQDKYEALEDNTNTLLLERIELKEDIHSLNDKLDSQSQLPSQSNKDWQNKYEALEGNTNTLLLERIELKEDVYCLIVELDSKSQVQRRLPGSGSQF</sequence>
<dbReference type="Ensembl" id="ENSCLMT00005007984.1">
    <property type="protein sequence ID" value="ENSCLMP00005007473.1"/>
    <property type="gene ID" value="ENSCLMG00005004050.1"/>
</dbReference>
<evidence type="ECO:0000313" key="3">
    <source>
        <dbReference type="Proteomes" id="UP000694565"/>
    </source>
</evidence>
<dbReference type="AlphaFoldDB" id="A0A8C2WR56"/>
<name>A0A8C2WR56_CYCLU</name>
<evidence type="ECO:0000256" key="1">
    <source>
        <dbReference type="SAM" id="Coils"/>
    </source>
</evidence>